<dbReference type="EMBL" id="BOQL01000050">
    <property type="protein sequence ID" value="GIM74386.1"/>
    <property type="molecule type" value="Genomic_DNA"/>
</dbReference>
<dbReference type="GO" id="GO:0035925">
    <property type="term" value="F:mRNA 3'-UTR AU-rich region binding"/>
    <property type="evidence" value="ECO:0007669"/>
    <property type="project" value="TreeGrafter"/>
</dbReference>
<protein>
    <submittedName>
        <fullName evidence="4">Alcohol dehydrogenase</fullName>
    </submittedName>
</protein>
<dbReference type="Pfam" id="PF13602">
    <property type="entry name" value="ADH_zinc_N_2"/>
    <property type="match status" value="1"/>
</dbReference>
<dbReference type="GO" id="GO:0005829">
    <property type="term" value="C:cytosol"/>
    <property type="evidence" value="ECO:0007669"/>
    <property type="project" value="TreeGrafter"/>
</dbReference>
<dbReference type="SUPFAM" id="SSF51735">
    <property type="entry name" value="NAD(P)-binding Rossmann-fold domains"/>
    <property type="match status" value="1"/>
</dbReference>
<feature type="domain" description="Enoyl reductase (ER)" evidence="3">
    <location>
        <begin position="13"/>
        <end position="321"/>
    </location>
</feature>
<gene>
    <name evidence="4" type="ORF">Aau02nite_60720</name>
</gene>
<evidence type="ECO:0000256" key="2">
    <source>
        <dbReference type="ARBA" id="ARBA00023002"/>
    </source>
</evidence>
<comment type="caution">
    <text evidence="4">The sequence shown here is derived from an EMBL/GenBank/DDBJ whole genome shotgun (WGS) entry which is preliminary data.</text>
</comment>
<dbReference type="AlphaFoldDB" id="A0A919SLL5"/>
<reference evidence="4" key="1">
    <citation type="submission" date="2021-03" db="EMBL/GenBank/DDBJ databases">
        <title>Whole genome shotgun sequence of Actinoplanes auranticolor NBRC 12245.</title>
        <authorList>
            <person name="Komaki H."/>
            <person name="Tamura T."/>
        </authorList>
    </citation>
    <scope>NUCLEOTIDE SEQUENCE</scope>
    <source>
        <strain evidence="4">NBRC 12245</strain>
    </source>
</reference>
<dbReference type="InterPro" id="IPR036291">
    <property type="entry name" value="NAD(P)-bd_dom_sf"/>
</dbReference>
<dbReference type="InterPro" id="IPR011032">
    <property type="entry name" value="GroES-like_sf"/>
</dbReference>
<dbReference type="SUPFAM" id="SSF50129">
    <property type="entry name" value="GroES-like"/>
    <property type="match status" value="1"/>
</dbReference>
<keyword evidence="2" id="KW-0560">Oxidoreductase</keyword>
<dbReference type="Gene3D" id="3.90.180.10">
    <property type="entry name" value="Medium-chain alcohol dehydrogenases, catalytic domain"/>
    <property type="match status" value="1"/>
</dbReference>
<sequence>MPALRQMRFVRQGPPEVLTAWSGRLRPPAAGEVVVRLAAAGVNVVDLHQRSGAYRVPLPMVPGIEGSGTVVDIGPGVSGVAAGDRVAWFGVAASYASHCLVPADRLLPVPDEVGLVDAAAVLVQGMTAHLLAIDVVALNKSSTCLVLAASGGVGGLLCQLAARAGATVIAAVGNADKAHAARAAGAAHVVTYGNGTLAAEVRTLNGGVDVVYDGIGHDMAADALPCLRPRGSYVLYGAAGGRAVPLDPQTLRAAGSLFLTAPSLAHYDDTRAAVLRRAAAVFALVADGTLRVRVHASYPLEQAADAHRALESRATIGKILLVP</sequence>
<evidence type="ECO:0000313" key="4">
    <source>
        <dbReference type="EMBL" id="GIM74386.1"/>
    </source>
</evidence>
<name>A0A919SLL5_9ACTN</name>
<dbReference type="Proteomes" id="UP000681340">
    <property type="component" value="Unassembled WGS sequence"/>
</dbReference>
<proteinExistence type="predicted"/>
<organism evidence="4 5">
    <name type="scientific">Actinoplanes auranticolor</name>
    <dbReference type="NCBI Taxonomy" id="47988"/>
    <lineage>
        <taxon>Bacteria</taxon>
        <taxon>Bacillati</taxon>
        <taxon>Actinomycetota</taxon>
        <taxon>Actinomycetes</taxon>
        <taxon>Micromonosporales</taxon>
        <taxon>Micromonosporaceae</taxon>
        <taxon>Actinoplanes</taxon>
    </lineage>
</organism>
<dbReference type="GO" id="GO:0070402">
    <property type="term" value="F:NADPH binding"/>
    <property type="evidence" value="ECO:0007669"/>
    <property type="project" value="TreeGrafter"/>
</dbReference>
<dbReference type="SMART" id="SM00829">
    <property type="entry name" value="PKS_ER"/>
    <property type="match status" value="1"/>
</dbReference>
<dbReference type="InterPro" id="IPR020843">
    <property type="entry name" value="ER"/>
</dbReference>
<dbReference type="InterPro" id="IPR047618">
    <property type="entry name" value="QOR-like"/>
</dbReference>
<evidence type="ECO:0000313" key="5">
    <source>
        <dbReference type="Proteomes" id="UP000681340"/>
    </source>
</evidence>
<dbReference type="GO" id="GO:0003960">
    <property type="term" value="F:quinone reductase (NADPH) activity"/>
    <property type="evidence" value="ECO:0007669"/>
    <property type="project" value="InterPro"/>
</dbReference>
<dbReference type="InterPro" id="IPR013154">
    <property type="entry name" value="ADH-like_N"/>
</dbReference>
<keyword evidence="5" id="KW-1185">Reference proteome</keyword>
<dbReference type="Pfam" id="PF08240">
    <property type="entry name" value="ADH_N"/>
    <property type="match status" value="1"/>
</dbReference>
<dbReference type="PANTHER" id="PTHR48106">
    <property type="entry name" value="QUINONE OXIDOREDUCTASE PIG3-RELATED"/>
    <property type="match status" value="1"/>
</dbReference>
<keyword evidence="1" id="KW-0521">NADP</keyword>
<dbReference type="CDD" id="cd05286">
    <property type="entry name" value="QOR2"/>
    <property type="match status" value="1"/>
</dbReference>
<accession>A0A919SLL5</accession>
<evidence type="ECO:0000259" key="3">
    <source>
        <dbReference type="SMART" id="SM00829"/>
    </source>
</evidence>
<dbReference type="Gene3D" id="3.40.50.720">
    <property type="entry name" value="NAD(P)-binding Rossmann-like Domain"/>
    <property type="match status" value="1"/>
</dbReference>
<dbReference type="PANTHER" id="PTHR48106:SF13">
    <property type="entry name" value="QUINONE OXIDOREDUCTASE-RELATED"/>
    <property type="match status" value="1"/>
</dbReference>
<evidence type="ECO:0000256" key="1">
    <source>
        <dbReference type="ARBA" id="ARBA00022857"/>
    </source>
</evidence>